<evidence type="ECO:0000313" key="1">
    <source>
        <dbReference type="EMBL" id="MBC2605774.1"/>
    </source>
</evidence>
<proteinExistence type="predicted"/>
<protein>
    <submittedName>
        <fullName evidence="1">Uncharacterized protein</fullName>
    </submittedName>
</protein>
<reference evidence="1 2" key="1">
    <citation type="submission" date="2020-07" db="EMBL/GenBank/DDBJ databases">
        <authorList>
            <person name="Feng X."/>
        </authorList>
    </citation>
    <scope>NUCLEOTIDE SEQUENCE [LARGE SCALE GENOMIC DNA]</scope>
    <source>
        <strain evidence="1 2">JCM23202</strain>
    </source>
</reference>
<accession>A0A7X1B500</accession>
<keyword evidence="2" id="KW-1185">Reference proteome</keyword>
<organism evidence="1 2">
    <name type="scientific">Pelagicoccus albus</name>
    <dbReference type="NCBI Taxonomy" id="415222"/>
    <lineage>
        <taxon>Bacteria</taxon>
        <taxon>Pseudomonadati</taxon>
        <taxon>Verrucomicrobiota</taxon>
        <taxon>Opitutia</taxon>
        <taxon>Puniceicoccales</taxon>
        <taxon>Pelagicoccaceae</taxon>
        <taxon>Pelagicoccus</taxon>
    </lineage>
</organism>
<name>A0A7X1B500_9BACT</name>
<evidence type="ECO:0000313" key="2">
    <source>
        <dbReference type="Proteomes" id="UP000526501"/>
    </source>
</evidence>
<dbReference type="RefSeq" id="WP_185659668.1">
    <property type="nucleotide sequence ID" value="NZ_CAWPOO010000007.1"/>
</dbReference>
<gene>
    <name evidence="1" type="ORF">H5P27_06940</name>
</gene>
<dbReference type="Proteomes" id="UP000526501">
    <property type="component" value="Unassembled WGS sequence"/>
</dbReference>
<sequence length="202" mass="22063">MADIYINDEKVEFEGSPPASCGQAYELIEGFLSGQGLMIDKIELDGVQVAAESLLERDNYSELRFRSVSPQSKLLQMCGEWSALCSQLTGKLRGLSGQVLRQGWAKSQSDSVELLEEMRPLIEGLGVLQNFGSESNLDWTSSFDQAFSSGVASIDEVVNAVESKNCVALSDRLADSMAPSWSKVEDCLQSEIIPGLEKVVEQ</sequence>
<dbReference type="EMBL" id="JACHVC010000007">
    <property type="protein sequence ID" value="MBC2605774.1"/>
    <property type="molecule type" value="Genomic_DNA"/>
</dbReference>
<dbReference type="AlphaFoldDB" id="A0A7X1B500"/>
<comment type="caution">
    <text evidence="1">The sequence shown here is derived from an EMBL/GenBank/DDBJ whole genome shotgun (WGS) entry which is preliminary data.</text>
</comment>